<gene>
    <name evidence="2" type="primary">kdpF</name>
    <name evidence="2" type="ORF">KA717_13620</name>
</gene>
<evidence type="ECO:0000313" key="2">
    <source>
        <dbReference type="EMBL" id="UXE64654.1"/>
    </source>
</evidence>
<dbReference type="EMBL" id="CP073041">
    <property type="protein sequence ID" value="UXE64654.1"/>
    <property type="molecule type" value="Genomic_DNA"/>
</dbReference>
<evidence type="ECO:0000256" key="1">
    <source>
        <dbReference type="SAM" id="Phobius"/>
    </source>
</evidence>
<dbReference type="KEGG" id="wna:KA717_13620"/>
<name>A0A977L393_9CYAN</name>
<feature type="transmembrane region" description="Helical" evidence="1">
    <location>
        <begin position="20"/>
        <end position="43"/>
    </location>
</feature>
<dbReference type="InterPro" id="IPR011726">
    <property type="entry name" value="KdpF"/>
</dbReference>
<dbReference type="NCBIfam" id="TIGR02115">
    <property type="entry name" value="potass_kdpF"/>
    <property type="match status" value="1"/>
</dbReference>
<organism evidence="2">
    <name type="scientific">Woronichinia naegeliana WA131</name>
    <dbReference type="NCBI Taxonomy" id="2824559"/>
    <lineage>
        <taxon>Bacteria</taxon>
        <taxon>Bacillati</taxon>
        <taxon>Cyanobacteriota</taxon>
        <taxon>Cyanophyceae</taxon>
        <taxon>Synechococcales</taxon>
        <taxon>Coelosphaeriaceae</taxon>
        <taxon>Woronichinia</taxon>
    </lineage>
</organism>
<keyword evidence="1" id="KW-1133">Transmembrane helix</keyword>
<accession>A0A977L393</accession>
<protein>
    <submittedName>
        <fullName evidence="2">K(+)-transporting ATPase subunit F</fullName>
    </submittedName>
</protein>
<keyword evidence="1" id="KW-0812">Transmembrane</keyword>
<dbReference type="GO" id="GO:0005886">
    <property type="term" value="C:plasma membrane"/>
    <property type="evidence" value="ECO:0007669"/>
    <property type="project" value="InterPro"/>
</dbReference>
<keyword evidence="1" id="KW-0472">Membrane</keyword>
<proteinExistence type="predicted"/>
<dbReference type="AlphaFoldDB" id="A0A977L393"/>
<sequence length="75" mass="8266">MKTTFSQPTTKLLFKKIPLYFLGILGINLIISPLVQASTGGILSRGQSYALGLLGLVTLSLFVYLFVVIFQPEKF</sequence>
<dbReference type="Pfam" id="PF09604">
    <property type="entry name" value="Potass_KdpF"/>
    <property type="match status" value="1"/>
</dbReference>
<dbReference type="Proteomes" id="UP001065613">
    <property type="component" value="Chromosome"/>
</dbReference>
<reference evidence="2" key="1">
    <citation type="submission" date="2021-04" db="EMBL/GenBank/DDBJ databases">
        <title>Genome sequence of Woronichinia naegeliana from Washington state freshwater lake bloom.</title>
        <authorList>
            <person name="Dreher T.W."/>
        </authorList>
    </citation>
    <scope>NUCLEOTIDE SEQUENCE</scope>
    <source>
        <strain evidence="2">WA131</strain>
    </source>
</reference>
<feature type="transmembrane region" description="Helical" evidence="1">
    <location>
        <begin position="49"/>
        <end position="70"/>
    </location>
</feature>
<dbReference type="GO" id="GO:0008556">
    <property type="term" value="F:P-type potassium transmembrane transporter activity"/>
    <property type="evidence" value="ECO:0007669"/>
    <property type="project" value="InterPro"/>
</dbReference>